<gene>
    <name evidence="1" type="ORF">SAMN06296020_1411</name>
</gene>
<dbReference type="Proteomes" id="UP001158066">
    <property type="component" value="Unassembled WGS sequence"/>
</dbReference>
<organism evidence="1 2">
    <name type="scientific">Anoxynatronum buryatiense</name>
    <dbReference type="NCBI Taxonomy" id="489973"/>
    <lineage>
        <taxon>Bacteria</taxon>
        <taxon>Bacillati</taxon>
        <taxon>Bacillota</taxon>
        <taxon>Clostridia</taxon>
        <taxon>Eubacteriales</taxon>
        <taxon>Clostridiaceae</taxon>
        <taxon>Anoxynatronum</taxon>
    </lineage>
</organism>
<dbReference type="RefSeq" id="WP_283410952.1">
    <property type="nucleotide sequence ID" value="NZ_FXUF01000041.1"/>
</dbReference>
<name>A0AA45WZ84_9CLOT</name>
<sequence length="237" mass="28010">QHKESGDFEEWLTFSSAQSMFLAHYQISIGNLRIADQQTNIMDKYNKGRGKRDEWLYNKNTRERIVTLHDEGRSYREIAQLFTAERNRKPAYDHKTILKIYRHYKRLNDEDPKRKPVTQQSLMINHHQELLDLVDRDGHSLTAAAKILGEKYRNGQSFDQQFISELYKTEKTERGEPLKQTMSNILWNNLEIVCNEVNKGGSQRDIAQRVSKALKLSNTLNHTEVMRVYRKHMKSQE</sequence>
<feature type="non-terminal residue" evidence="1">
    <location>
        <position position="1"/>
    </location>
</feature>
<evidence type="ECO:0000313" key="1">
    <source>
        <dbReference type="EMBL" id="SMP73102.1"/>
    </source>
</evidence>
<evidence type="ECO:0000313" key="2">
    <source>
        <dbReference type="Proteomes" id="UP001158066"/>
    </source>
</evidence>
<protein>
    <submittedName>
        <fullName evidence="1">Uncharacterized protein</fullName>
    </submittedName>
</protein>
<proteinExistence type="predicted"/>
<accession>A0AA45WZ84</accession>
<dbReference type="AlphaFoldDB" id="A0AA45WZ84"/>
<keyword evidence="2" id="KW-1185">Reference proteome</keyword>
<dbReference type="EMBL" id="FXUF01000041">
    <property type="protein sequence ID" value="SMP73102.1"/>
    <property type="molecule type" value="Genomic_DNA"/>
</dbReference>
<comment type="caution">
    <text evidence="1">The sequence shown here is derived from an EMBL/GenBank/DDBJ whole genome shotgun (WGS) entry which is preliminary data.</text>
</comment>
<reference evidence="1" key="1">
    <citation type="submission" date="2017-05" db="EMBL/GenBank/DDBJ databases">
        <authorList>
            <person name="Varghese N."/>
            <person name="Submissions S."/>
        </authorList>
    </citation>
    <scope>NUCLEOTIDE SEQUENCE</scope>
    <source>
        <strain evidence="1">Su22</strain>
    </source>
</reference>